<evidence type="ECO:0000313" key="1">
    <source>
        <dbReference type="EMBL" id="KAK3904704.1"/>
    </source>
</evidence>
<comment type="caution">
    <text evidence="1">The sequence shown here is derived from an EMBL/GenBank/DDBJ whole genome shotgun (WGS) entry which is preliminary data.</text>
</comment>
<organism evidence="1 2">
    <name type="scientific">Staphylotrichum tortipilum</name>
    <dbReference type="NCBI Taxonomy" id="2831512"/>
    <lineage>
        <taxon>Eukaryota</taxon>
        <taxon>Fungi</taxon>
        <taxon>Dikarya</taxon>
        <taxon>Ascomycota</taxon>
        <taxon>Pezizomycotina</taxon>
        <taxon>Sordariomycetes</taxon>
        <taxon>Sordariomycetidae</taxon>
        <taxon>Sordariales</taxon>
        <taxon>Chaetomiaceae</taxon>
        <taxon>Staphylotrichum</taxon>
    </lineage>
</organism>
<name>A0AAN6MPY4_9PEZI</name>
<gene>
    <name evidence="1" type="ORF">C8A05DRAFT_31524</name>
</gene>
<accession>A0AAN6MPY4</accession>
<protein>
    <submittedName>
        <fullName evidence="1">Uncharacterized protein</fullName>
    </submittedName>
</protein>
<sequence>MEPTKELKADVANNSTPTRFCFRLRVEDVPGPRLGRSITLANDFLGRNFDRSFSWDGDYLYTPVNIDGEGKAWILLDVAKNVERKPEARDVKLKTFRVKRLGGSLEYEEVNYASIRTYTSLFPWGGRQPQNVKDQRTTSGVERGI</sequence>
<keyword evidence="2" id="KW-1185">Reference proteome</keyword>
<proteinExistence type="predicted"/>
<reference evidence="1" key="2">
    <citation type="submission" date="2023-05" db="EMBL/GenBank/DDBJ databases">
        <authorList>
            <consortium name="Lawrence Berkeley National Laboratory"/>
            <person name="Steindorff A."/>
            <person name="Hensen N."/>
            <person name="Bonometti L."/>
            <person name="Westerberg I."/>
            <person name="Brannstrom I.O."/>
            <person name="Guillou S."/>
            <person name="Cros-Aarteil S."/>
            <person name="Calhoun S."/>
            <person name="Haridas S."/>
            <person name="Kuo A."/>
            <person name="Mondo S."/>
            <person name="Pangilinan J."/>
            <person name="Riley R."/>
            <person name="Labutti K."/>
            <person name="Andreopoulos B."/>
            <person name="Lipzen A."/>
            <person name="Chen C."/>
            <person name="Yanf M."/>
            <person name="Daum C."/>
            <person name="Ng V."/>
            <person name="Clum A."/>
            <person name="Ohm R."/>
            <person name="Martin F."/>
            <person name="Silar P."/>
            <person name="Natvig D."/>
            <person name="Lalanne C."/>
            <person name="Gautier V."/>
            <person name="Ament-Velasquez S.L."/>
            <person name="Kruys A."/>
            <person name="Hutchinson M.I."/>
            <person name="Powell A.J."/>
            <person name="Barry K."/>
            <person name="Miller A.N."/>
            <person name="Grigoriev I.V."/>
            <person name="Debuchy R."/>
            <person name="Gladieux P."/>
            <person name="Thoren M.H."/>
            <person name="Johannesson H."/>
        </authorList>
    </citation>
    <scope>NUCLEOTIDE SEQUENCE</scope>
    <source>
        <strain evidence="1">CBS 103.79</strain>
    </source>
</reference>
<dbReference type="AlphaFoldDB" id="A0AAN6MPY4"/>
<evidence type="ECO:0000313" key="2">
    <source>
        <dbReference type="Proteomes" id="UP001303889"/>
    </source>
</evidence>
<dbReference type="EMBL" id="MU855387">
    <property type="protein sequence ID" value="KAK3904704.1"/>
    <property type="molecule type" value="Genomic_DNA"/>
</dbReference>
<reference evidence="1" key="1">
    <citation type="journal article" date="2023" name="Mol. Phylogenet. Evol.">
        <title>Genome-scale phylogeny and comparative genomics of the fungal order Sordariales.</title>
        <authorList>
            <person name="Hensen N."/>
            <person name="Bonometti L."/>
            <person name="Westerberg I."/>
            <person name="Brannstrom I.O."/>
            <person name="Guillou S."/>
            <person name="Cros-Aarteil S."/>
            <person name="Calhoun S."/>
            <person name="Haridas S."/>
            <person name="Kuo A."/>
            <person name="Mondo S."/>
            <person name="Pangilinan J."/>
            <person name="Riley R."/>
            <person name="LaButti K."/>
            <person name="Andreopoulos B."/>
            <person name="Lipzen A."/>
            <person name="Chen C."/>
            <person name="Yan M."/>
            <person name="Daum C."/>
            <person name="Ng V."/>
            <person name="Clum A."/>
            <person name="Steindorff A."/>
            <person name="Ohm R.A."/>
            <person name="Martin F."/>
            <person name="Silar P."/>
            <person name="Natvig D.O."/>
            <person name="Lalanne C."/>
            <person name="Gautier V."/>
            <person name="Ament-Velasquez S.L."/>
            <person name="Kruys A."/>
            <person name="Hutchinson M.I."/>
            <person name="Powell A.J."/>
            <person name="Barry K."/>
            <person name="Miller A.N."/>
            <person name="Grigoriev I.V."/>
            <person name="Debuchy R."/>
            <person name="Gladieux P."/>
            <person name="Hiltunen Thoren M."/>
            <person name="Johannesson H."/>
        </authorList>
    </citation>
    <scope>NUCLEOTIDE SEQUENCE</scope>
    <source>
        <strain evidence="1">CBS 103.79</strain>
    </source>
</reference>
<dbReference type="Proteomes" id="UP001303889">
    <property type="component" value="Unassembled WGS sequence"/>
</dbReference>